<dbReference type="Proteomes" id="UP000249754">
    <property type="component" value="Unassembled WGS sequence"/>
</dbReference>
<evidence type="ECO:0000313" key="1">
    <source>
        <dbReference type="EMBL" id="RAJ37342.1"/>
    </source>
</evidence>
<proteinExistence type="predicted"/>
<dbReference type="EMBL" id="QLLR01000001">
    <property type="protein sequence ID" value="RAJ37342.1"/>
    <property type="molecule type" value="Genomic_DNA"/>
</dbReference>
<dbReference type="OrthoDB" id="1452260at2"/>
<evidence type="ECO:0008006" key="3">
    <source>
        <dbReference type="Google" id="ProtNLM"/>
    </source>
</evidence>
<dbReference type="AlphaFoldDB" id="A0A327T8S4"/>
<accession>A0A327T8S4</accession>
<evidence type="ECO:0000313" key="2">
    <source>
        <dbReference type="Proteomes" id="UP000249754"/>
    </source>
</evidence>
<comment type="caution">
    <text evidence="1">The sequence shown here is derived from an EMBL/GenBank/DDBJ whole genome shotgun (WGS) entry which is preliminary data.</text>
</comment>
<name>A0A327T8S4_9SPHI</name>
<sequence length="198" mass="22816">MLDTDQFSCLTFDSEEEEAVYKFHLIGYFLSKPRTNPQGLLWEFCTASNNNDKVIEYVELIIDPIVNYLNDVLGESSSVLFLLEKYKLRCEWFFKAKLNVLYTSNSKTGESKLEDNLRLFLFDQGIEFPFSTPLSASGRADVVSMLHTEDPIVLEIKITDESKGYGLNRIKGGFAQTVKYADDYHKNIGYWLCLILMR</sequence>
<gene>
    <name evidence="1" type="ORF">LY11_00418</name>
</gene>
<reference evidence="1 2" key="1">
    <citation type="submission" date="2018-06" db="EMBL/GenBank/DDBJ databases">
        <title>Genomic Encyclopedia of Archaeal and Bacterial Type Strains, Phase II (KMG-II): from individual species to whole genera.</title>
        <authorList>
            <person name="Goeker M."/>
        </authorList>
    </citation>
    <scope>NUCLEOTIDE SEQUENCE [LARGE SCALE GENOMIC DNA]</scope>
    <source>
        <strain evidence="1 2">DSM 14825</strain>
    </source>
</reference>
<protein>
    <recommendedName>
        <fullName evidence="3">PD-(D/E)XK nuclease superfamily protein</fullName>
    </recommendedName>
</protein>
<organism evidence="1 2">
    <name type="scientific">Pedobacter cryoconitis</name>
    <dbReference type="NCBI Taxonomy" id="188932"/>
    <lineage>
        <taxon>Bacteria</taxon>
        <taxon>Pseudomonadati</taxon>
        <taxon>Bacteroidota</taxon>
        <taxon>Sphingobacteriia</taxon>
        <taxon>Sphingobacteriales</taxon>
        <taxon>Sphingobacteriaceae</taxon>
        <taxon>Pedobacter</taxon>
    </lineage>
</organism>
<dbReference type="RefSeq" id="WP_111632055.1">
    <property type="nucleotide sequence ID" value="NZ_QLLR01000001.1"/>
</dbReference>